<dbReference type="InterPro" id="IPR035906">
    <property type="entry name" value="MetI-like_sf"/>
</dbReference>
<evidence type="ECO:0000259" key="10">
    <source>
        <dbReference type="PROSITE" id="PS50928"/>
    </source>
</evidence>
<feature type="transmembrane region" description="Helical" evidence="9">
    <location>
        <begin position="12"/>
        <end position="30"/>
    </location>
</feature>
<keyword evidence="7 9" id="KW-0472">Membrane</keyword>
<sequence>MIRYIVRHINLMLFTLFALSVASFALAYLFPADPLVNLSGVQRLSEEEFNLLSEKYAMNESIIIQYLQYMSLLFQGDWGISFSSGLPLGDEIKRSLPASIELSAYSLVISMLVGVPLGFFAGLRHNKHTDYVLLGVSVAGYSVPVFWLALLLIMLFALQLPLFPLSGRISLLFDIPYSTGFILPDIWLSDINNKTAATINAIEHMILPTLAISVVNTAIVLRLTRSAVLDVMGSDFVQAAYSRGLTVSQVIFRHGIRNVLLRILPLLALQTSTLLTNAMIVEVIFSWPGIGNWLLQAIYQRDFPAIRAGMLAVSAFVVIVTVLIDLFARLIDPTQGAPRRGSL</sequence>
<dbReference type="Pfam" id="PF00528">
    <property type="entry name" value="BPD_transp_1"/>
    <property type="match status" value="1"/>
</dbReference>
<dbReference type="SUPFAM" id="SSF161098">
    <property type="entry name" value="MetI-like"/>
    <property type="match status" value="1"/>
</dbReference>
<accession>A0ABT3A3G9</accession>
<comment type="similarity">
    <text evidence="8">Belongs to the binding-protein-dependent transport system permease family. OppBC subfamily.</text>
</comment>
<dbReference type="Gene3D" id="1.10.3720.10">
    <property type="entry name" value="MetI-like"/>
    <property type="match status" value="1"/>
</dbReference>
<evidence type="ECO:0000256" key="2">
    <source>
        <dbReference type="ARBA" id="ARBA00022448"/>
    </source>
</evidence>
<keyword evidence="12" id="KW-1185">Reference proteome</keyword>
<evidence type="ECO:0000256" key="5">
    <source>
        <dbReference type="ARBA" id="ARBA00022692"/>
    </source>
</evidence>
<evidence type="ECO:0000256" key="7">
    <source>
        <dbReference type="ARBA" id="ARBA00023136"/>
    </source>
</evidence>
<dbReference type="CDD" id="cd06261">
    <property type="entry name" value="TM_PBP2"/>
    <property type="match status" value="1"/>
</dbReference>
<evidence type="ECO:0000256" key="9">
    <source>
        <dbReference type="RuleBase" id="RU363032"/>
    </source>
</evidence>
<proteinExistence type="inferred from homology"/>
<dbReference type="Proteomes" id="UP001652504">
    <property type="component" value="Unassembled WGS sequence"/>
</dbReference>
<evidence type="ECO:0000256" key="1">
    <source>
        <dbReference type="ARBA" id="ARBA00004429"/>
    </source>
</evidence>
<feature type="domain" description="ABC transmembrane type-1" evidence="10">
    <location>
        <begin position="96"/>
        <end position="328"/>
    </location>
</feature>
<evidence type="ECO:0000313" key="11">
    <source>
        <dbReference type="EMBL" id="MCV2883157.1"/>
    </source>
</evidence>
<feature type="transmembrane region" description="Helical" evidence="9">
    <location>
        <begin position="263"/>
        <end position="285"/>
    </location>
</feature>
<evidence type="ECO:0000256" key="4">
    <source>
        <dbReference type="ARBA" id="ARBA00022519"/>
    </source>
</evidence>
<reference evidence="11 12" key="1">
    <citation type="submission" date="2022-10" db="EMBL/GenBank/DDBJ databases">
        <title>Aestuariibacter sp. AA17 isolated from Montipora capitata coral fragment.</title>
        <authorList>
            <person name="Emsley S.A."/>
            <person name="Pfannmuller K.M."/>
            <person name="Loughran R.M."/>
            <person name="Shlafstein M."/>
            <person name="Papke E."/>
            <person name="Saw J.H."/>
            <person name="Ushijima B."/>
            <person name="Videau P."/>
        </authorList>
    </citation>
    <scope>NUCLEOTIDE SEQUENCE [LARGE SCALE GENOMIC DNA]</scope>
    <source>
        <strain evidence="11 12">AA17</strain>
    </source>
</reference>
<dbReference type="PANTHER" id="PTHR43163:SF4">
    <property type="entry name" value="PUTRESCINE EXPORT SYSTEM PERMEASE PROTEIN SAPB"/>
    <property type="match status" value="1"/>
</dbReference>
<dbReference type="RefSeq" id="WP_263710361.1">
    <property type="nucleotide sequence ID" value="NZ_JAOWKX010000001.1"/>
</dbReference>
<dbReference type="InterPro" id="IPR000515">
    <property type="entry name" value="MetI-like"/>
</dbReference>
<dbReference type="PROSITE" id="PS50928">
    <property type="entry name" value="ABC_TM1"/>
    <property type="match status" value="1"/>
</dbReference>
<evidence type="ECO:0000256" key="6">
    <source>
        <dbReference type="ARBA" id="ARBA00022989"/>
    </source>
</evidence>
<keyword evidence="3" id="KW-1003">Cell membrane</keyword>
<keyword evidence="4" id="KW-0997">Cell inner membrane</keyword>
<dbReference type="InterPro" id="IPR045621">
    <property type="entry name" value="BPD_transp_1_N"/>
</dbReference>
<dbReference type="EMBL" id="JAOWKX010000001">
    <property type="protein sequence ID" value="MCV2883157.1"/>
    <property type="molecule type" value="Genomic_DNA"/>
</dbReference>
<feature type="transmembrane region" description="Helical" evidence="9">
    <location>
        <begin position="102"/>
        <end position="120"/>
    </location>
</feature>
<evidence type="ECO:0000256" key="8">
    <source>
        <dbReference type="ARBA" id="ARBA00024202"/>
    </source>
</evidence>
<keyword evidence="6 9" id="KW-1133">Transmembrane helix</keyword>
<protein>
    <submittedName>
        <fullName evidence="11">ABC transporter permease</fullName>
    </submittedName>
</protein>
<feature type="transmembrane region" description="Helical" evidence="9">
    <location>
        <begin position="305"/>
        <end position="331"/>
    </location>
</feature>
<dbReference type="Pfam" id="PF19300">
    <property type="entry name" value="BPD_transp_1_N"/>
    <property type="match status" value="1"/>
</dbReference>
<keyword evidence="2 9" id="KW-0813">Transport</keyword>
<name>A0ABT3A3G9_9ALTE</name>
<feature type="transmembrane region" description="Helical" evidence="9">
    <location>
        <begin position="205"/>
        <end position="224"/>
    </location>
</feature>
<dbReference type="PANTHER" id="PTHR43163">
    <property type="entry name" value="DIPEPTIDE TRANSPORT SYSTEM PERMEASE PROTEIN DPPB-RELATED"/>
    <property type="match status" value="1"/>
</dbReference>
<keyword evidence="5 9" id="KW-0812">Transmembrane</keyword>
<evidence type="ECO:0000313" key="12">
    <source>
        <dbReference type="Proteomes" id="UP001652504"/>
    </source>
</evidence>
<feature type="transmembrane region" description="Helical" evidence="9">
    <location>
        <begin position="132"/>
        <end position="158"/>
    </location>
</feature>
<evidence type="ECO:0000256" key="3">
    <source>
        <dbReference type="ARBA" id="ARBA00022475"/>
    </source>
</evidence>
<comment type="caution">
    <text evidence="11">The sequence shown here is derived from an EMBL/GenBank/DDBJ whole genome shotgun (WGS) entry which is preliminary data.</text>
</comment>
<organism evidence="11 12">
    <name type="scientific">Fluctibacter corallii</name>
    <dbReference type="NCBI Taxonomy" id="2984329"/>
    <lineage>
        <taxon>Bacteria</taxon>
        <taxon>Pseudomonadati</taxon>
        <taxon>Pseudomonadota</taxon>
        <taxon>Gammaproteobacteria</taxon>
        <taxon>Alteromonadales</taxon>
        <taxon>Alteromonadaceae</taxon>
        <taxon>Fluctibacter</taxon>
    </lineage>
</organism>
<comment type="subcellular location">
    <subcellularLocation>
        <location evidence="1">Cell inner membrane</location>
        <topology evidence="1">Multi-pass membrane protein</topology>
    </subcellularLocation>
    <subcellularLocation>
        <location evidence="9">Cell membrane</location>
        <topology evidence="9">Multi-pass membrane protein</topology>
    </subcellularLocation>
</comment>
<gene>
    <name evidence="11" type="ORF">OE749_00415</name>
</gene>